<protein>
    <recommendedName>
        <fullName evidence="3">Leucine-rich repeat domain-containing protein</fullName>
    </recommendedName>
</protein>
<feature type="non-terminal residue" evidence="1">
    <location>
        <position position="458"/>
    </location>
</feature>
<dbReference type="InterPro" id="IPR026906">
    <property type="entry name" value="LRR_5"/>
</dbReference>
<dbReference type="PANTHER" id="PTHR45661">
    <property type="entry name" value="SURFACE ANTIGEN"/>
    <property type="match status" value="1"/>
</dbReference>
<evidence type="ECO:0000313" key="1">
    <source>
        <dbReference type="EMBL" id="EFC94748.1"/>
    </source>
</evidence>
<name>D3ATV6_9FIRM</name>
<dbReference type="AlphaFoldDB" id="D3ATV6"/>
<evidence type="ECO:0000313" key="2">
    <source>
        <dbReference type="Proteomes" id="UP000004968"/>
    </source>
</evidence>
<evidence type="ECO:0008006" key="3">
    <source>
        <dbReference type="Google" id="ProtNLM"/>
    </source>
</evidence>
<dbReference type="PANTHER" id="PTHR45661:SF3">
    <property type="entry name" value="IG-LIKE DOMAIN-CONTAINING PROTEIN"/>
    <property type="match status" value="1"/>
</dbReference>
<dbReference type="Gene3D" id="3.80.10.10">
    <property type="entry name" value="Ribonuclease Inhibitor"/>
    <property type="match status" value="1"/>
</dbReference>
<reference evidence="1 2" key="1">
    <citation type="submission" date="2010-01" db="EMBL/GenBank/DDBJ databases">
        <authorList>
            <person name="Weinstock G."/>
            <person name="Sodergren E."/>
            <person name="Clifton S."/>
            <person name="Fulton L."/>
            <person name="Fulton B."/>
            <person name="Courtney L."/>
            <person name="Fronick C."/>
            <person name="Harrison M."/>
            <person name="Strong C."/>
            <person name="Farmer C."/>
            <person name="Delahaunty K."/>
            <person name="Markovic C."/>
            <person name="Hall O."/>
            <person name="Minx P."/>
            <person name="Tomlinson C."/>
            <person name="Mitreva M."/>
            <person name="Nelson J."/>
            <person name="Hou S."/>
            <person name="Wollam A."/>
            <person name="Pepin K.H."/>
            <person name="Johnson M."/>
            <person name="Bhonagiri V."/>
            <person name="Nash W.E."/>
            <person name="Warren W."/>
            <person name="Chinwalla A."/>
            <person name="Mardis E.R."/>
            <person name="Wilson R.K."/>
        </authorList>
    </citation>
    <scope>NUCLEOTIDE SEQUENCE [LARGE SCALE GENOMIC DNA]</scope>
    <source>
        <strain evidence="1 2">DSM 13479</strain>
    </source>
</reference>
<organism evidence="1 2">
    <name type="scientific">Hungatella hathewayi DSM 13479</name>
    <dbReference type="NCBI Taxonomy" id="566550"/>
    <lineage>
        <taxon>Bacteria</taxon>
        <taxon>Bacillati</taxon>
        <taxon>Bacillota</taxon>
        <taxon>Clostridia</taxon>
        <taxon>Lachnospirales</taxon>
        <taxon>Lachnospiraceae</taxon>
        <taxon>Hungatella</taxon>
    </lineage>
</organism>
<dbReference type="SUPFAM" id="SSF52058">
    <property type="entry name" value="L domain-like"/>
    <property type="match status" value="1"/>
</dbReference>
<comment type="caution">
    <text evidence="1">The sequence shown here is derived from an EMBL/GenBank/DDBJ whole genome shotgun (WGS) entry which is preliminary data.</text>
</comment>
<gene>
    <name evidence="1" type="ORF">CLOSTHATH_07068</name>
</gene>
<dbReference type="HOGENOM" id="CLU_597905_0_0_9"/>
<dbReference type="Proteomes" id="UP000004968">
    <property type="component" value="Unassembled WGS sequence"/>
</dbReference>
<dbReference type="Pfam" id="PF13306">
    <property type="entry name" value="LRR_5"/>
    <property type="match status" value="1"/>
</dbReference>
<dbReference type="InterPro" id="IPR053139">
    <property type="entry name" value="Surface_bspA-like"/>
</dbReference>
<dbReference type="InterPro" id="IPR032675">
    <property type="entry name" value="LRR_dom_sf"/>
</dbReference>
<dbReference type="EMBL" id="ACIO01000947">
    <property type="protein sequence ID" value="EFC94748.1"/>
    <property type="molecule type" value="Genomic_DNA"/>
</dbReference>
<sequence>MTPSVGVMAATTDGAKSVSEGLCEHHPEHTADCGYVAGTEGTPCTHVHTDDCYDVVEDCVHAHKAECYPEGDDMEEASPSNAKEPTECSHVCNEETGCIKEKLNCQHKHDEDCGYVAAEPGEPCGYVCDICNAENSNELKPPVTEPEELQYPECTSKEESNRLLDRLLAVEKIVTDPEADKDSEEYQEALEKDDALWEHVDGCEICQGQIAEDGAYYKKFYGTATAAMLSGSGWIFDTSTGTLTISTNDGTLMWYGGTFTDGDAVKNIVLTSGVTLIYRKAFIACTQLVSITIPDSVTMIGDEAFSGCQQLDNVTIPNSVASIGDRAFIQTGLTSIEIPESVNSIGMNAFTGSSLKSIEFKSNTPPSSLNSRCFAGVPIAGNVTVPEGTEEAYETALTAAGLHFGVDEWTINATDPVAQYKKSGDRDWTEVGSLAAAITAIGTGTGEIQLVKDINSTA</sequence>
<proteinExistence type="predicted"/>
<accession>D3ATV6</accession>